<reference evidence="1 2" key="1">
    <citation type="submission" date="2021-01" db="EMBL/GenBank/DDBJ databases">
        <title>Whole genome shotgun sequence of Asanoa siamensis NBRC 107932.</title>
        <authorList>
            <person name="Komaki H."/>
            <person name="Tamura T."/>
        </authorList>
    </citation>
    <scope>NUCLEOTIDE SEQUENCE [LARGE SCALE GENOMIC DNA]</scope>
    <source>
        <strain evidence="1 2">NBRC 107932</strain>
    </source>
</reference>
<evidence type="ECO:0000313" key="2">
    <source>
        <dbReference type="Proteomes" id="UP000604117"/>
    </source>
</evidence>
<gene>
    <name evidence="1" type="ORF">Asi02nite_51040</name>
</gene>
<name>A0ABQ4CWB6_9ACTN</name>
<sequence length="127" mass="13215">MDHVGVSFDLVVLAAGTEASLDDVRAMADQRAGRSSPGVAPTPPIAAFYGDLLATFPDLPGDDESPWISRPLAVGVDHVSMSIAHTPLGDDAVDLVLRLAEKHGLVVFDPQGDEATGLHGSYADPVD</sequence>
<organism evidence="1 2">
    <name type="scientific">Asanoa siamensis</name>
    <dbReference type="NCBI Taxonomy" id="926357"/>
    <lineage>
        <taxon>Bacteria</taxon>
        <taxon>Bacillati</taxon>
        <taxon>Actinomycetota</taxon>
        <taxon>Actinomycetes</taxon>
        <taxon>Micromonosporales</taxon>
        <taxon>Micromonosporaceae</taxon>
        <taxon>Asanoa</taxon>
    </lineage>
</organism>
<keyword evidence="2" id="KW-1185">Reference proteome</keyword>
<comment type="caution">
    <text evidence="1">The sequence shown here is derived from an EMBL/GenBank/DDBJ whole genome shotgun (WGS) entry which is preliminary data.</text>
</comment>
<evidence type="ECO:0000313" key="1">
    <source>
        <dbReference type="EMBL" id="GIF75586.1"/>
    </source>
</evidence>
<protein>
    <submittedName>
        <fullName evidence="1">Uncharacterized protein</fullName>
    </submittedName>
</protein>
<dbReference type="Proteomes" id="UP000604117">
    <property type="component" value="Unassembled WGS sequence"/>
</dbReference>
<proteinExistence type="predicted"/>
<dbReference type="EMBL" id="BONE01000045">
    <property type="protein sequence ID" value="GIF75586.1"/>
    <property type="molecule type" value="Genomic_DNA"/>
</dbReference>
<accession>A0ABQ4CWB6</accession>